<name>A0A917MXK2_9BACT</name>
<evidence type="ECO:0000313" key="2">
    <source>
        <dbReference type="Proteomes" id="UP000627292"/>
    </source>
</evidence>
<reference evidence="1" key="1">
    <citation type="journal article" date="2014" name="Int. J. Syst. Evol. Microbiol.">
        <title>Complete genome sequence of Corynebacterium casei LMG S-19264T (=DSM 44701T), isolated from a smear-ripened cheese.</title>
        <authorList>
            <consortium name="US DOE Joint Genome Institute (JGI-PGF)"/>
            <person name="Walter F."/>
            <person name="Albersmeier A."/>
            <person name="Kalinowski J."/>
            <person name="Ruckert C."/>
        </authorList>
    </citation>
    <scope>NUCLEOTIDE SEQUENCE</scope>
    <source>
        <strain evidence="1">CGMCC 1.15290</strain>
    </source>
</reference>
<protein>
    <recommendedName>
        <fullName evidence="3">6-bladed beta-propeller protein</fullName>
    </recommendedName>
</protein>
<dbReference type="EMBL" id="BMIB01000003">
    <property type="protein sequence ID" value="GGH73814.1"/>
    <property type="molecule type" value="Genomic_DNA"/>
</dbReference>
<reference evidence="1" key="2">
    <citation type="submission" date="2020-09" db="EMBL/GenBank/DDBJ databases">
        <authorList>
            <person name="Sun Q."/>
            <person name="Zhou Y."/>
        </authorList>
    </citation>
    <scope>NUCLEOTIDE SEQUENCE</scope>
    <source>
        <strain evidence="1">CGMCC 1.15290</strain>
    </source>
</reference>
<keyword evidence="2" id="KW-1185">Reference proteome</keyword>
<comment type="caution">
    <text evidence="1">The sequence shown here is derived from an EMBL/GenBank/DDBJ whole genome shotgun (WGS) entry which is preliminary data.</text>
</comment>
<evidence type="ECO:0000313" key="1">
    <source>
        <dbReference type="EMBL" id="GGH73814.1"/>
    </source>
</evidence>
<evidence type="ECO:0008006" key="3">
    <source>
        <dbReference type="Google" id="ProtNLM"/>
    </source>
</evidence>
<organism evidence="1 2">
    <name type="scientific">Filimonas zeae</name>
    <dbReference type="NCBI Taxonomy" id="1737353"/>
    <lineage>
        <taxon>Bacteria</taxon>
        <taxon>Pseudomonadati</taxon>
        <taxon>Bacteroidota</taxon>
        <taxon>Chitinophagia</taxon>
        <taxon>Chitinophagales</taxon>
        <taxon>Chitinophagaceae</taxon>
        <taxon>Filimonas</taxon>
    </lineage>
</organism>
<dbReference type="Proteomes" id="UP000627292">
    <property type="component" value="Unassembled WGS sequence"/>
</dbReference>
<gene>
    <name evidence="1" type="ORF">GCM10011379_35750</name>
</gene>
<sequence>MNLRNPNPLRISLHLTSFFAFLLLHLYVNTTRAQVPVVQPPSDVASPAEIRIIPDAAAVNTPASEFLDSVRYVPLETTKESEIGEISQLIVSDDFFIIMDTKATFSVLLFKKDGRFYKRIKGYNNKPFGSLYEIHFNPFLKRLMVMGRVAGENTGAFEYSDTGDELSHAPLQVFESIHHFLNGNIALSYSGRSSSLALLTAKGKVMGNWLPQNSTNLKEGEVLSNATAFCKDSDTTVFYSRPYDYHVYRFSQTGSLTTPFRFVFPLGISLPADFLDNDAYNNKRSDLLNGKIFQTDFFFQKNNTLAFKLAYTDYSLFAYHTTSGMLYAVEKAEPDSVSFFLPVASPWECASHNNAVYSSISCLDMFQAADKIADKNTWLKSLSPNLRTFFERGGRYDNPVVSVLYLK</sequence>
<dbReference type="AlphaFoldDB" id="A0A917MXK2"/>
<accession>A0A917MXK2</accession>
<dbReference type="Pfam" id="PF17170">
    <property type="entry name" value="DUF5128"/>
    <property type="match status" value="1"/>
</dbReference>
<dbReference type="RefSeq" id="WP_188954736.1">
    <property type="nucleotide sequence ID" value="NZ_BMIB01000003.1"/>
</dbReference>
<proteinExistence type="predicted"/>